<organism evidence="1 2">
    <name type="scientific">Fusobacterium ulcerans 12-1B</name>
    <dbReference type="NCBI Taxonomy" id="457404"/>
    <lineage>
        <taxon>Bacteria</taxon>
        <taxon>Fusobacteriati</taxon>
        <taxon>Fusobacteriota</taxon>
        <taxon>Fusobacteriia</taxon>
        <taxon>Fusobacteriales</taxon>
        <taxon>Fusobacteriaceae</taxon>
        <taxon>Fusobacterium</taxon>
    </lineage>
</organism>
<dbReference type="InterPro" id="IPR044000">
    <property type="entry name" value="Phage_tube_2"/>
</dbReference>
<dbReference type="Proteomes" id="UP000003233">
    <property type="component" value="Unassembled WGS sequence"/>
</dbReference>
<proteinExistence type="predicted"/>
<accession>H1PS90</accession>
<dbReference type="AlphaFoldDB" id="H1PS90"/>
<keyword evidence="2" id="KW-1185">Reference proteome</keyword>
<gene>
    <name evidence="1" type="ORF">HMPREF0402_01283</name>
</gene>
<reference evidence="1 2" key="1">
    <citation type="submission" date="2012-07" db="EMBL/GenBank/DDBJ databases">
        <title>The Genome Sequence of Fusobacterium ulcerans 12_1B.</title>
        <authorList>
            <consortium name="The Broad Institute Genome Sequencing Platform"/>
            <person name="Earl A."/>
            <person name="Ward D."/>
            <person name="Feldgarden M."/>
            <person name="Gevers D."/>
            <person name="Strauss J."/>
            <person name="Ambrose C.E."/>
            <person name="Allen-Vercoe E."/>
            <person name="Walker B."/>
            <person name="Young S.K."/>
            <person name="Zeng Q."/>
            <person name="Gargeya S."/>
            <person name="Fitzgerald M."/>
            <person name="Haas B."/>
            <person name="Abouelleil A."/>
            <person name="Alvarado L."/>
            <person name="Arachchi H.M."/>
            <person name="Berlin A.M."/>
            <person name="Chapman S.B."/>
            <person name="Goldberg J."/>
            <person name="Griggs A."/>
            <person name="Gujja S."/>
            <person name="Hansen M."/>
            <person name="Howarth C."/>
            <person name="Imamovic A."/>
            <person name="Larimer J."/>
            <person name="McCowen C."/>
            <person name="Montmayeur A."/>
            <person name="Murphy C."/>
            <person name="Neiman D."/>
            <person name="Pearson M."/>
            <person name="Priest M."/>
            <person name="Roberts A."/>
            <person name="Saif S."/>
            <person name="Shea T."/>
            <person name="Sisk P."/>
            <person name="Sykes S."/>
            <person name="Wortman J."/>
            <person name="Nusbaum C."/>
            <person name="Birren B."/>
        </authorList>
    </citation>
    <scope>NUCLEOTIDE SEQUENCE [LARGE SCALE GENOMIC DNA]</scope>
    <source>
        <strain evidence="1 2">12_1B</strain>
    </source>
</reference>
<comment type="caution">
    <text evidence="1">The sequence shown here is derived from an EMBL/GenBank/DDBJ whole genome shotgun (WGS) entry which is preliminary data.</text>
</comment>
<sequence>MNLKLLIGEQLNEKTMATSFTAYENATEINLTPNFGKTDSEAFTGSAYKGKSFVSTAGATGNISFELTLETLKNLLPAFGYTVVVGTDPITEATITDIAKANTSGKIEKYYTLIEQNLEDNEERILTGCQLNNVTLDISQGAYCKLTADVVGYAYEYKDSITHGGTSIGDIDKLLTCITSNIEMGSTDVSAETQSVSIAINNNLEQKYGLGNRNATKITRNGFIESNATVTLNAYNKAKFKEGIEALMANDKVSLTIKMAENFNTGAGIVFIKIPNMNVTSVEMTDKNAGGGMTQDMDISYDIAAGTPMSYLFGTLK</sequence>
<name>H1PS90_9FUSO</name>
<evidence type="ECO:0000313" key="2">
    <source>
        <dbReference type="Proteomes" id="UP000003233"/>
    </source>
</evidence>
<evidence type="ECO:0000313" key="1">
    <source>
        <dbReference type="EMBL" id="EHO82039.1"/>
    </source>
</evidence>
<dbReference type="RefSeq" id="WP_008696785.1">
    <property type="nucleotide sequence ID" value="NZ_KE161007.1"/>
</dbReference>
<protein>
    <submittedName>
        <fullName evidence="1">Uncharacterized protein</fullName>
    </submittedName>
</protein>
<dbReference type="Pfam" id="PF18906">
    <property type="entry name" value="Phage_tube_2"/>
    <property type="match status" value="1"/>
</dbReference>
<dbReference type="PATRIC" id="fig|457404.5.peg.1266"/>
<dbReference type="BioCyc" id="FSP457404-HMP:GTSQ-1287-MONOMER"/>
<dbReference type="EMBL" id="AGWJ02000009">
    <property type="protein sequence ID" value="EHO82039.1"/>
    <property type="molecule type" value="Genomic_DNA"/>
</dbReference>
<dbReference type="HOGENOM" id="CLU_876482_0_0_0"/>